<dbReference type="AlphaFoldDB" id="A0AAX2F0P2"/>
<dbReference type="EMBL" id="FOYJ01000026">
    <property type="protein sequence ID" value="SFR27716.1"/>
    <property type="molecule type" value="Genomic_DNA"/>
</dbReference>
<protein>
    <submittedName>
        <fullName evidence="1">Uncharacterized protein</fullName>
    </submittedName>
</protein>
<dbReference type="EMBL" id="FPAV01000030">
    <property type="protein sequence ID" value="SFU19435.1"/>
    <property type="molecule type" value="Genomic_DNA"/>
</dbReference>
<evidence type="ECO:0000313" key="2">
    <source>
        <dbReference type="EMBL" id="SFU19435.1"/>
    </source>
</evidence>
<accession>A0AAX2F0P2</accession>
<sequence>MKTYTAADAEQAFINNDPLVFVNTTTGKLFSFAIAIAGVDEPVSFSSFETLSQLQQRIPELAVMPESAAQALRPTPHHLPWTEITAKRFSELAASACPLQIGQGVGGCEAFMTPAAVAGNVAHYCAKYEGRFFECRDEASLNTRMILAGIRSAFFTGNKAA</sequence>
<evidence type="ECO:0000313" key="1">
    <source>
        <dbReference type="EMBL" id="SFR27716.1"/>
    </source>
</evidence>
<dbReference type="Proteomes" id="UP000199173">
    <property type="component" value="Unassembled WGS sequence"/>
</dbReference>
<comment type="caution">
    <text evidence="1">The sequence shown here is derived from an EMBL/GenBank/DDBJ whole genome shotgun (WGS) entry which is preliminary data.</text>
</comment>
<evidence type="ECO:0000313" key="3">
    <source>
        <dbReference type="Proteomes" id="UP000198760"/>
    </source>
</evidence>
<dbReference type="RefSeq" id="WP_072441114.1">
    <property type="nucleotide sequence ID" value="NZ_FONC01000014.1"/>
</dbReference>
<reference evidence="3 4" key="1">
    <citation type="submission" date="2016-10" db="EMBL/GenBank/DDBJ databases">
        <authorList>
            <person name="Varghese N."/>
            <person name="Submissions S."/>
        </authorList>
    </citation>
    <scope>NUCLEOTIDE SEQUENCE [LARGE SCALE GENOMIC DNA]</scope>
    <source>
        <strain evidence="2 3">NFIX06</strain>
        <strain evidence="1 4">NFIX08</strain>
    </source>
</reference>
<dbReference type="Proteomes" id="UP000198760">
    <property type="component" value="Unassembled WGS sequence"/>
</dbReference>
<name>A0AAX2F0P2_9ENTR</name>
<keyword evidence="3" id="KW-1185">Reference proteome</keyword>
<gene>
    <name evidence="2" type="ORF">SAMN03159428_05362</name>
    <name evidence="1" type="ORF">SAMN03159514_05375</name>
</gene>
<organism evidence="1 4">
    <name type="scientific">Kosakonia radicincitans</name>
    <dbReference type="NCBI Taxonomy" id="283686"/>
    <lineage>
        <taxon>Bacteria</taxon>
        <taxon>Pseudomonadati</taxon>
        <taxon>Pseudomonadota</taxon>
        <taxon>Gammaproteobacteria</taxon>
        <taxon>Enterobacterales</taxon>
        <taxon>Enterobacteriaceae</taxon>
        <taxon>Kosakonia</taxon>
    </lineage>
</organism>
<proteinExistence type="predicted"/>
<evidence type="ECO:0000313" key="4">
    <source>
        <dbReference type="Proteomes" id="UP000199173"/>
    </source>
</evidence>